<proteinExistence type="predicted"/>
<accession>A0A4D9DRF4</accession>
<name>A0A4D9DRF4_9SAUR</name>
<feature type="region of interest" description="Disordered" evidence="1">
    <location>
        <begin position="43"/>
        <end position="108"/>
    </location>
</feature>
<keyword evidence="3" id="KW-1185">Reference proteome</keyword>
<protein>
    <submittedName>
        <fullName evidence="2">RAS protein activator like-3</fullName>
    </submittedName>
</protein>
<evidence type="ECO:0000313" key="2">
    <source>
        <dbReference type="EMBL" id="TFJ99027.1"/>
    </source>
</evidence>
<organism evidence="2 3">
    <name type="scientific">Platysternon megacephalum</name>
    <name type="common">big-headed turtle</name>
    <dbReference type="NCBI Taxonomy" id="55544"/>
    <lineage>
        <taxon>Eukaryota</taxon>
        <taxon>Metazoa</taxon>
        <taxon>Chordata</taxon>
        <taxon>Craniata</taxon>
        <taxon>Vertebrata</taxon>
        <taxon>Euteleostomi</taxon>
        <taxon>Archelosauria</taxon>
        <taxon>Testudinata</taxon>
        <taxon>Testudines</taxon>
        <taxon>Cryptodira</taxon>
        <taxon>Durocryptodira</taxon>
        <taxon>Testudinoidea</taxon>
        <taxon>Platysternidae</taxon>
        <taxon>Platysternon</taxon>
    </lineage>
</organism>
<reference evidence="2 3" key="2">
    <citation type="submission" date="2019-04" db="EMBL/GenBank/DDBJ databases">
        <title>The genome sequence of big-headed turtle.</title>
        <authorList>
            <person name="Gong S."/>
        </authorList>
    </citation>
    <scope>NUCLEOTIDE SEQUENCE [LARGE SCALE GENOMIC DNA]</scope>
    <source>
        <strain evidence="2">DO16091913</strain>
        <tissue evidence="2">Muscle</tissue>
    </source>
</reference>
<comment type="caution">
    <text evidence="2">The sequence shown here is derived from an EMBL/GenBank/DDBJ whole genome shotgun (WGS) entry which is preliminary data.</text>
</comment>
<sequence length="108" mass="11774">MGRGHGHERSVSERRHRLGAWWGLGSDELGVRGFPLPQSMALKHTKSDAECDVPWPQDSDPAGGSRPKEPSRWGLGAFRCATREGSGEWPGQHTLAGRVPAEPSPVRL</sequence>
<dbReference type="EMBL" id="QXTE01000353">
    <property type="protein sequence ID" value="TFJ99027.1"/>
    <property type="molecule type" value="Genomic_DNA"/>
</dbReference>
<evidence type="ECO:0000313" key="3">
    <source>
        <dbReference type="Proteomes" id="UP000297703"/>
    </source>
</evidence>
<evidence type="ECO:0000256" key="1">
    <source>
        <dbReference type="SAM" id="MobiDB-lite"/>
    </source>
</evidence>
<gene>
    <name evidence="2" type="ORF">DR999_PMT19000</name>
</gene>
<reference evidence="2 3" key="1">
    <citation type="submission" date="2019-04" db="EMBL/GenBank/DDBJ databases">
        <title>Draft genome of the big-headed turtle Platysternon megacephalum.</title>
        <authorList>
            <person name="Gong S."/>
        </authorList>
    </citation>
    <scope>NUCLEOTIDE SEQUENCE [LARGE SCALE GENOMIC DNA]</scope>
    <source>
        <strain evidence="2">DO16091913</strain>
        <tissue evidence="2">Muscle</tissue>
    </source>
</reference>
<dbReference type="Proteomes" id="UP000297703">
    <property type="component" value="Unassembled WGS sequence"/>
</dbReference>
<dbReference type="AlphaFoldDB" id="A0A4D9DRF4"/>